<dbReference type="EMBL" id="JAQQXR010000001">
    <property type="protein sequence ID" value="MDC8756556.1"/>
    <property type="molecule type" value="Genomic_DNA"/>
</dbReference>
<keyword evidence="2" id="KW-1185">Reference proteome</keyword>
<name>A0ABT5JUZ1_9BURK</name>
<organism evidence="1 2">
    <name type="scientific">Janthinobacterium fluminis</name>
    <dbReference type="NCBI Taxonomy" id="2987524"/>
    <lineage>
        <taxon>Bacteria</taxon>
        <taxon>Pseudomonadati</taxon>
        <taxon>Pseudomonadota</taxon>
        <taxon>Betaproteobacteria</taxon>
        <taxon>Burkholderiales</taxon>
        <taxon>Oxalobacteraceae</taxon>
        <taxon>Janthinobacterium</taxon>
    </lineage>
</organism>
<protein>
    <recommendedName>
        <fullName evidence="3">Band 7 domain-containing protein</fullName>
    </recommendedName>
</protein>
<comment type="caution">
    <text evidence="1">The sequence shown here is derived from an EMBL/GenBank/DDBJ whole genome shotgun (WGS) entry which is preliminary data.</text>
</comment>
<dbReference type="Proteomes" id="UP001221208">
    <property type="component" value="Unassembled WGS sequence"/>
</dbReference>
<gene>
    <name evidence="1" type="ORF">OIK44_03010</name>
</gene>
<proteinExistence type="predicted"/>
<evidence type="ECO:0008006" key="3">
    <source>
        <dbReference type="Google" id="ProtNLM"/>
    </source>
</evidence>
<sequence>MFQMFGFGGVKCPRCEHKNADASGYCGACGLTLGAPHSEPVLRENRWVPAADELAVFFGVRELSGVFNKTLRVPAASRAYILQGDKATEVPQGEYEIEGFFTRLNHLLRDQHAEILITRMTALPVAFEFADLATAEYLKVSARFTVSIKVEQVAAFAQHFMTAPGTVTTQHLHDLLAPSVRQLAGEFVGGRSMRDMAGNAELRAQLDERLQGALKLRLAQYGLAAVRVDTLALRHDKFDANRARVGTLWLVADERHAQLEHVKQLDQLYDEQEWQGIWRQEQTMRLDYRRAELRQDASVEKAELAQQEAERVQAIRARQVDLYGRILESTSRKQALERGAGATLAELEHELAQQNAVRADAAAGWQHVRALAGIKMRTELELAQQSGREQMQLAQQRFSHQLHLQQIDNQIAQALVIEDEAYRRAQLTRLRQSQAEAAQREAQMEAEQHKARWQGAALESAARKREAERVQEWQDQLQLGQQRDLLRADAVKDAATQVQVAEVGDKIEALKRAGAQAEAIAQHEKLLRTIEADAIHARQLQQNQHKTQLDQLDIDEQRQILSQQEQEAQWQRQLQALAQARDQDYARWKGEYDLLIARQAHAAELARIDIERIETIGQLSDTGKVALADAPNAAALAQILKTQVQAGMSAEQIHALAAVAAAENSIAPLDALRMAHERVLEERAHMEAQADKDRRHQLDLINLQNAAHSHALSAQAQLGVGVAQAGATVHHHHGVTARRCANGHPAGPDDKFCATCGAPLQP</sequence>
<reference evidence="1 2" key="1">
    <citation type="submission" date="2022-10" db="EMBL/GenBank/DDBJ databases">
        <title>Janthinobacterium sp. hw3 Genome sequencing.</title>
        <authorList>
            <person name="Park S."/>
        </authorList>
    </citation>
    <scope>NUCLEOTIDE SEQUENCE [LARGE SCALE GENOMIC DNA]</scope>
    <source>
        <strain evidence="2">hw3</strain>
    </source>
</reference>
<accession>A0ABT5JUZ1</accession>
<evidence type="ECO:0000313" key="1">
    <source>
        <dbReference type="EMBL" id="MDC8756556.1"/>
    </source>
</evidence>
<evidence type="ECO:0000313" key="2">
    <source>
        <dbReference type="Proteomes" id="UP001221208"/>
    </source>
</evidence>
<dbReference type="RefSeq" id="WP_273669192.1">
    <property type="nucleotide sequence ID" value="NZ_JAQQXR010000001.1"/>
</dbReference>